<evidence type="ECO:0000313" key="3">
    <source>
        <dbReference type="Proteomes" id="UP000570493"/>
    </source>
</evidence>
<dbReference type="Gene3D" id="2.30.30.40">
    <property type="entry name" value="SH3 Domains"/>
    <property type="match status" value="1"/>
</dbReference>
<organism evidence="2 3">
    <name type="scientific">Pseudoalteromonas arctica</name>
    <dbReference type="NCBI Taxonomy" id="394751"/>
    <lineage>
        <taxon>Bacteria</taxon>
        <taxon>Pseudomonadati</taxon>
        <taxon>Pseudomonadota</taxon>
        <taxon>Gammaproteobacteria</taxon>
        <taxon>Alteromonadales</taxon>
        <taxon>Pseudoalteromonadaceae</taxon>
        <taxon>Pseudoalteromonas</taxon>
    </lineage>
</organism>
<reference evidence="2" key="1">
    <citation type="submission" date="2020-04" db="EMBL/GenBank/DDBJ databases">
        <title>Genome Sequencing for Pseudoaltermonas arctica.</title>
        <authorList>
            <person name="Elkins N.S."/>
        </authorList>
    </citation>
    <scope>NUCLEOTIDE SEQUENCE [LARGE SCALE GENOMIC DNA]</scope>
    <source>
        <strain evidence="2">NEC-BIFX-2020_0012</strain>
    </source>
</reference>
<feature type="domain" description="SH3b" evidence="1">
    <location>
        <begin position="297"/>
        <end position="364"/>
    </location>
</feature>
<dbReference type="AlphaFoldDB" id="A0A7Y0DW98"/>
<comment type="caution">
    <text evidence="2">The sequence shown here is derived from an EMBL/GenBank/DDBJ whole genome shotgun (WGS) entry which is preliminary data.</text>
</comment>
<dbReference type="InterPro" id="IPR003646">
    <property type="entry name" value="SH3-like_bac-type"/>
</dbReference>
<dbReference type="PROSITE" id="PS51781">
    <property type="entry name" value="SH3B"/>
    <property type="match status" value="1"/>
</dbReference>
<name>A0A7Y0DW98_9GAMM</name>
<dbReference type="Proteomes" id="UP000570493">
    <property type="component" value="Unassembled WGS sequence"/>
</dbReference>
<dbReference type="Pfam" id="PF08239">
    <property type="entry name" value="SH3_3"/>
    <property type="match status" value="1"/>
</dbReference>
<gene>
    <name evidence="2" type="ORF">HHO47_18730</name>
</gene>
<keyword evidence="3" id="KW-1185">Reference proteome</keyword>
<dbReference type="EMBL" id="JABBMT010000065">
    <property type="protein sequence ID" value="NMM42776.1"/>
    <property type="molecule type" value="Genomic_DNA"/>
</dbReference>
<proteinExistence type="predicted"/>
<accession>A0A7Y0DW98</accession>
<sequence>MAIPSFAGIASQVFAKQSVIDNSLAAMAKPIALESAMQAFSSQQAVIDNAMAAIARPSFIDIASQVFAKQSVIDNSLAAMAKPIALESVMQAFSSQQAVIDNAMTAIARPSFIDIASQVFAKQSVIDNSLAAMAKPIALESAMQAFSSQQAVIDNAMAAIADSSSLAHAIKSFATASSVFLSDSSYLSEMAQVISAVNMESINASSIERELESTESKFNLVENGKNFLSTFKSLPPLIQFILFAFLMNVILPQVNSISANLLTPLVENYLESNKKSDRQKIKDIKKIPLTLNDIDTTDLRFITGNNVRLRANPSTNAEIYDELVLGQIVTVLAKKRNWVEVMYEYEGGESMSGWVFTRHTAKFVK</sequence>
<protein>
    <submittedName>
        <fullName evidence="2">SH3 domain-containing protein</fullName>
    </submittedName>
</protein>
<evidence type="ECO:0000259" key="1">
    <source>
        <dbReference type="PROSITE" id="PS51781"/>
    </source>
</evidence>
<evidence type="ECO:0000313" key="2">
    <source>
        <dbReference type="EMBL" id="NMM42776.1"/>
    </source>
</evidence>
<dbReference type="RefSeq" id="WP_169021664.1">
    <property type="nucleotide sequence ID" value="NZ_JABBMT010000065.1"/>
</dbReference>